<comment type="caution">
    <text evidence="1">The sequence shown here is derived from an EMBL/GenBank/DDBJ whole genome shotgun (WGS) entry which is preliminary data.</text>
</comment>
<dbReference type="EMBL" id="CAVMJV010000024">
    <property type="protein sequence ID" value="CAK5074008.1"/>
    <property type="molecule type" value="Genomic_DNA"/>
</dbReference>
<reference evidence="1" key="1">
    <citation type="submission" date="2023-11" db="EMBL/GenBank/DDBJ databases">
        <authorList>
            <person name="Poullet M."/>
        </authorList>
    </citation>
    <scope>NUCLEOTIDE SEQUENCE</scope>
    <source>
        <strain evidence="1">E1834</strain>
    </source>
</reference>
<accession>A0ACB0Z561</accession>
<protein>
    <submittedName>
        <fullName evidence="1">Uncharacterized protein</fullName>
    </submittedName>
</protein>
<keyword evidence="2" id="KW-1185">Reference proteome</keyword>
<proteinExistence type="predicted"/>
<dbReference type="Proteomes" id="UP001497535">
    <property type="component" value="Unassembled WGS sequence"/>
</dbReference>
<gene>
    <name evidence="1" type="ORF">MENTE1834_LOCUS20708</name>
</gene>
<sequence length="64" mass="7917">MIEYIFNIICALCGNVQRWARRRRWKLRRRQTWPARRARNRRIRRQVALARAAEWRRIQASLAA</sequence>
<name>A0ACB0Z561_MELEN</name>
<evidence type="ECO:0000313" key="1">
    <source>
        <dbReference type="EMBL" id="CAK5074008.1"/>
    </source>
</evidence>
<organism evidence="1 2">
    <name type="scientific">Meloidogyne enterolobii</name>
    <name type="common">Root-knot nematode worm</name>
    <name type="synonym">Meloidogyne mayaguensis</name>
    <dbReference type="NCBI Taxonomy" id="390850"/>
    <lineage>
        <taxon>Eukaryota</taxon>
        <taxon>Metazoa</taxon>
        <taxon>Ecdysozoa</taxon>
        <taxon>Nematoda</taxon>
        <taxon>Chromadorea</taxon>
        <taxon>Rhabditida</taxon>
        <taxon>Tylenchina</taxon>
        <taxon>Tylenchomorpha</taxon>
        <taxon>Tylenchoidea</taxon>
        <taxon>Meloidogynidae</taxon>
        <taxon>Meloidogyninae</taxon>
        <taxon>Meloidogyne</taxon>
    </lineage>
</organism>
<evidence type="ECO:0000313" key="2">
    <source>
        <dbReference type="Proteomes" id="UP001497535"/>
    </source>
</evidence>